<keyword evidence="10 14" id="KW-0333">Golgi apparatus</keyword>
<dbReference type="InterPro" id="IPR006822">
    <property type="entry name" value="Coatomer_esu"/>
</dbReference>
<dbReference type="GO" id="GO:0015031">
    <property type="term" value="P:protein transport"/>
    <property type="evidence" value="ECO:0007669"/>
    <property type="project" value="UniProtKB-UniRule"/>
</dbReference>
<dbReference type="GO" id="GO:0006891">
    <property type="term" value="P:intra-Golgi vesicle-mediated transport"/>
    <property type="evidence" value="ECO:0007669"/>
    <property type="project" value="TreeGrafter"/>
</dbReference>
<evidence type="ECO:0000256" key="4">
    <source>
        <dbReference type="ARBA" id="ARBA00011775"/>
    </source>
</evidence>
<evidence type="ECO:0000256" key="1">
    <source>
        <dbReference type="ARBA" id="ARBA00004255"/>
    </source>
</evidence>
<name>A0A914B9E4_PATMI</name>
<dbReference type="InterPro" id="IPR011990">
    <property type="entry name" value="TPR-like_helical_dom_sf"/>
</dbReference>
<dbReference type="AlphaFoldDB" id="A0A914B9E4"/>
<dbReference type="InterPro" id="IPR019734">
    <property type="entry name" value="TPR_rpt"/>
</dbReference>
<evidence type="ECO:0000256" key="5">
    <source>
        <dbReference type="ARBA" id="ARBA00015828"/>
    </source>
</evidence>
<evidence type="ECO:0000256" key="3">
    <source>
        <dbReference type="ARBA" id="ARBA00008827"/>
    </source>
</evidence>
<dbReference type="RefSeq" id="XP_038072798.1">
    <property type="nucleotide sequence ID" value="XM_038216870.1"/>
</dbReference>
<comment type="subunit">
    <text evidence="4">Oligomeric complex that consists of at least the alpha, beta, beta', gamma, delta, epsilon and zeta subunits.</text>
</comment>
<dbReference type="GO" id="GO:0005198">
    <property type="term" value="F:structural molecule activity"/>
    <property type="evidence" value="ECO:0007669"/>
    <property type="project" value="UniProtKB-UniRule"/>
</dbReference>
<dbReference type="SMART" id="SM00028">
    <property type="entry name" value="TPR"/>
    <property type="match status" value="1"/>
</dbReference>
<keyword evidence="9 14" id="KW-0653">Protein transport</keyword>
<evidence type="ECO:0000256" key="9">
    <source>
        <dbReference type="ARBA" id="ARBA00022927"/>
    </source>
</evidence>
<dbReference type="EnsemblMetazoa" id="XM_038216870.1">
    <property type="protein sequence ID" value="XP_038072798.1"/>
    <property type="gene ID" value="LOC119741164"/>
</dbReference>
<dbReference type="FunFam" id="1.25.40.10:FF:000140">
    <property type="entry name" value="Coatomer subunit epsilon"/>
    <property type="match status" value="1"/>
</dbReference>
<dbReference type="Proteomes" id="UP000887568">
    <property type="component" value="Unplaced"/>
</dbReference>
<dbReference type="CTD" id="11316"/>
<dbReference type="GO" id="GO:0006888">
    <property type="term" value="P:endoplasmic reticulum to Golgi vesicle-mediated transport"/>
    <property type="evidence" value="ECO:0007669"/>
    <property type="project" value="TreeGrafter"/>
</dbReference>
<organism evidence="15 16">
    <name type="scientific">Patiria miniata</name>
    <name type="common">Bat star</name>
    <name type="synonym">Asterina miniata</name>
    <dbReference type="NCBI Taxonomy" id="46514"/>
    <lineage>
        <taxon>Eukaryota</taxon>
        <taxon>Metazoa</taxon>
        <taxon>Echinodermata</taxon>
        <taxon>Eleutherozoa</taxon>
        <taxon>Asterozoa</taxon>
        <taxon>Asteroidea</taxon>
        <taxon>Valvatacea</taxon>
        <taxon>Valvatida</taxon>
        <taxon>Asterinidae</taxon>
        <taxon>Patiria</taxon>
    </lineage>
</organism>
<dbReference type="PANTHER" id="PTHR10805">
    <property type="entry name" value="COATOMER SUBUNIT EPSILON"/>
    <property type="match status" value="1"/>
</dbReference>
<reference evidence="15" key="1">
    <citation type="submission" date="2022-11" db="UniProtKB">
        <authorList>
            <consortium name="EnsemblMetazoa"/>
        </authorList>
    </citation>
    <scope>IDENTIFICATION</scope>
</reference>
<evidence type="ECO:0000256" key="6">
    <source>
        <dbReference type="ARBA" id="ARBA00022448"/>
    </source>
</evidence>
<dbReference type="PIRSF" id="PIRSF016478">
    <property type="entry name" value="Coatomer_esu"/>
    <property type="match status" value="1"/>
</dbReference>
<dbReference type="GO" id="GO:0030126">
    <property type="term" value="C:COPI vesicle coat"/>
    <property type="evidence" value="ECO:0007669"/>
    <property type="project" value="TreeGrafter"/>
</dbReference>
<keyword evidence="16" id="KW-1185">Reference proteome</keyword>
<dbReference type="GO" id="GO:0000139">
    <property type="term" value="C:Golgi membrane"/>
    <property type="evidence" value="ECO:0007669"/>
    <property type="project" value="UniProtKB-SubCell"/>
</dbReference>
<dbReference type="SUPFAM" id="SSF48452">
    <property type="entry name" value="TPR-like"/>
    <property type="match status" value="1"/>
</dbReference>
<keyword evidence="8 14" id="KW-0931">ER-Golgi transport</keyword>
<dbReference type="GeneID" id="119741164"/>
<dbReference type="Gene3D" id="1.25.40.10">
    <property type="entry name" value="Tetratricopeptide repeat domain"/>
    <property type="match status" value="1"/>
</dbReference>
<evidence type="ECO:0000256" key="2">
    <source>
        <dbReference type="ARBA" id="ARBA00004347"/>
    </source>
</evidence>
<evidence type="ECO:0000256" key="11">
    <source>
        <dbReference type="ARBA" id="ARBA00023136"/>
    </source>
</evidence>
<evidence type="ECO:0000256" key="10">
    <source>
        <dbReference type="ARBA" id="ARBA00023034"/>
    </source>
</evidence>
<accession>A0A914B9E4</accession>
<comment type="function">
    <text evidence="13 14">The coatomer is a cytosolic protein complex that binds to dilysine motifs and reversibly associates with Golgi non-clathrin-coated vesicles, which further mediate biosynthetic protein transport from the ER, via the Golgi up to the trans Golgi network. The coatomer complex is required for budding from Golgi membranes, and is essential for the retrograde Golgi-to-ER transport of dilysine-tagged proteins.</text>
</comment>
<keyword evidence="7 14" id="KW-0963">Cytoplasm</keyword>
<dbReference type="OMA" id="MIVLSQH"/>
<comment type="similarity">
    <text evidence="3 14">Belongs to the COPE family.</text>
</comment>
<comment type="subcellular location">
    <subcellularLocation>
        <location evidence="2">Cytoplasmic vesicle</location>
        <location evidence="2">COPI-coated vesicle membrane</location>
        <topology evidence="2">Peripheral membrane protein</topology>
        <orientation evidence="2">Cytoplasmic side</orientation>
    </subcellularLocation>
    <subcellularLocation>
        <location evidence="1">Golgi apparatus membrane</location>
        <topology evidence="1">Peripheral membrane protein</topology>
        <orientation evidence="1">Cytoplasmic side</orientation>
    </subcellularLocation>
</comment>
<evidence type="ECO:0000256" key="7">
    <source>
        <dbReference type="ARBA" id="ARBA00022490"/>
    </source>
</evidence>
<sequence length="305" mass="34406">MHHSIMAAQSDVDELFEIRNAFYLGNFQHCISEAHKLKPSTSDLKLMRDVFMYRAYIAGRNYGVVLDEVRSSSAPELQAVKMFADYMASPNKREKIVGDLDKKMSSSVDIDNDTFLLMAASIYYHEENFDAALRCLHQSESLECLALTIQTCLRIDRVDLAKKELKKMQEKDDDATLTQMAQAWFNLAVGGEKLQDAFYIFQELADKNASTPLLLNGQASAYLQQGKIEDAESILQEALEKESNNPETLINMIVLSQLLGKAPEVSNRYISQLKDSHASHPFLKDYLAKEAELDRLAKQYVSASA</sequence>
<evidence type="ECO:0000256" key="8">
    <source>
        <dbReference type="ARBA" id="ARBA00022892"/>
    </source>
</evidence>
<keyword evidence="12 14" id="KW-0968">Cytoplasmic vesicle</keyword>
<dbReference type="Pfam" id="PF04733">
    <property type="entry name" value="Coatomer_E"/>
    <property type="match status" value="1"/>
</dbReference>
<proteinExistence type="inferred from homology"/>
<dbReference type="OrthoDB" id="310217at2759"/>
<evidence type="ECO:0000313" key="15">
    <source>
        <dbReference type="EnsemblMetazoa" id="XP_038072798.1"/>
    </source>
</evidence>
<evidence type="ECO:0000256" key="14">
    <source>
        <dbReference type="PIRNR" id="PIRNR016478"/>
    </source>
</evidence>
<keyword evidence="11 14" id="KW-0472">Membrane</keyword>
<keyword evidence="6 14" id="KW-0813">Transport</keyword>
<protein>
    <recommendedName>
        <fullName evidence="5 14">Coatomer subunit epsilon</fullName>
    </recommendedName>
</protein>
<evidence type="ECO:0000313" key="16">
    <source>
        <dbReference type="Proteomes" id="UP000887568"/>
    </source>
</evidence>
<dbReference type="GO" id="GO:0006890">
    <property type="term" value="P:retrograde vesicle-mediated transport, Golgi to endoplasmic reticulum"/>
    <property type="evidence" value="ECO:0007669"/>
    <property type="project" value="UniProtKB-UniRule"/>
</dbReference>
<dbReference type="PANTHER" id="PTHR10805:SF0">
    <property type="entry name" value="COATOMER SUBUNIT EPSILON"/>
    <property type="match status" value="1"/>
</dbReference>
<evidence type="ECO:0000256" key="13">
    <source>
        <dbReference type="ARBA" id="ARBA00025582"/>
    </source>
</evidence>
<evidence type="ECO:0000256" key="12">
    <source>
        <dbReference type="ARBA" id="ARBA00023329"/>
    </source>
</evidence>